<keyword evidence="3" id="KW-1185">Reference proteome</keyword>
<feature type="region of interest" description="Disordered" evidence="1">
    <location>
        <begin position="72"/>
        <end position="93"/>
    </location>
</feature>
<name>A0A2R5GB11_9STRA</name>
<accession>A0A2R5GB11</accession>
<comment type="caution">
    <text evidence="2">The sequence shown here is derived from an EMBL/GenBank/DDBJ whole genome shotgun (WGS) entry which is preliminary data.</text>
</comment>
<reference evidence="2 3" key="1">
    <citation type="submission" date="2017-12" db="EMBL/GenBank/DDBJ databases">
        <title>Sequencing, de novo assembly and annotation of complete genome of a new Thraustochytrid species, strain FCC1311.</title>
        <authorList>
            <person name="Sedici K."/>
            <person name="Godart F."/>
            <person name="Aiese Cigliano R."/>
            <person name="Sanseverino W."/>
            <person name="Barakat M."/>
            <person name="Ortet P."/>
            <person name="Marechal E."/>
            <person name="Cagnac O."/>
            <person name="Amato A."/>
        </authorList>
    </citation>
    <scope>NUCLEOTIDE SEQUENCE [LARGE SCALE GENOMIC DNA]</scope>
</reference>
<dbReference type="EMBL" id="BEYU01000035">
    <property type="protein sequence ID" value="GBG27785.1"/>
    <property type="molecule type" value="Genomic_DNA"/>
</dbReference>
<dbReference type="InParanoid" id="A0A2R5GB11"/>
<dbReference type="AlphaFoldDB" id="A0A2R5GB11"/>
<evidence type="ECO:0000313" key="3">
    <source>
        <dbReference type="Proteomes" id="UP000241890"/>
    </source>
</evidence>
<sequence>MGAAQSDAGSGRAQGQAGWVEAKPQLGHPKREQRLSRGRYYLEAQSRAAALSSRTKEIPATAAAVAAAAAFTPPPDVPKAERRRRRPANPLALETERENFPKDEVFAFASHTELFLDRCAAMGVQASEADLRYQAQNDACIRLVFDSVTRTVRRNPRNWVELFLLFSLRAQEVVALEDHHREVYADLDRLAKFIWESGHLSQFREALHSERLCVPEVVESKAPHFDEVLPDGTRIVFVSPGLEAVREALRSQMNSDYILQPIRDGPESAHDKVIMQNNWKMNRLSKTLFIPWTKIVNEYS</sequence>
<proteinExistence type="predicted"/>
<protein>
    <submittedName>
        <fullName evidence="2">Uncharacterized protein</fullName>
    </submittedName>
</protein>
<feature type="region of interest" description="Disordered" evidence="1">
    <location>
        <begin position="1"/>
        <end position="35"/>
    </location>
</feature>
<evidence type="ECO:0000313" key="2">
    <source>
        <dbReference type="EMBL" id="GBG27785.1"/>
    </source>
</evidence>
<organism evidence="2 3">
    <name type="scientific">Hondaea fermentalgiana</name>
    <dbReference type="NCBI Taxonomy" id="2315210"/>
    <lineage>
        <taxon>Eukaryota</taxon>
        <taxon>Sar</taxon>
        <taxon>Stramenopiles</taxon>
        <taxon>Bigyra</taxon>
        <taxon>Labyrinthulomycetes</taxon>
        <taxon>Thraustochytrida</taxon>
        <taxon>Thraustochytriidae</taxon>
        <taxon>Hondaea</taxon>
    </lineage>
</organism>
<gene>
    <name evidence="2" type="ORF">FCC1311_040082</name>
</gene>
<dbReference type="Proteomes" id="UP000241890">
    <property type="component" value="Unassembled WGS sequence"/>
</dbReference>
<evidence type="ECO:0000256" key="1">
    <source>
        <dbReference type="SAM" id="MobiDB-lite"/>
    </source>
</evidence>